<dbReference type="PANTHER" id="PTHR42776">
    <property type="entry name" value="SERINE PEPTIDASE S9 FAMILY MEMBER"/>
    <property type="match status" value="1"/>
</dbReference>
<dbReference type="Pfam" id="PF00326">
    <property type="entry name" value="Peptidase_S9"/>
    <property type="match status" value="1"/>
</dbReference>
<comment type="function">
    <text evidence="9">This enzyme catalyzes the hydrolysis of the N-terminal peptide bond of an N-acetylated peptide to generate an N-acetylated amino acid and a peptide with a free N-terminus. It preferentially cleaves off Ac-Ala, Ac-Met and Ac-Ser. Also, involved in the degradation of oxidized and glycated proteins.</text>
</comment>
<accession>A0A9N8EE60</accession>
<evidence type="ECO:0000256" key="4">
    <source>
        <dbReference type="ARBA" id="ARBA00010040"/>
    </source>
</evidence>
<dbReference type="Proteomes" id="UP001153069">
    <property type="component" value="Unassembled WGS sequence"/>
</dbReference>
<keyword evidence="10" id="KW-0720">Serine protease</keyword>
<evidence type="ECO:0000259" key="11">
    <source>
        <dbReference type="Pfam" id="PF00326"/>
    </source>
</evidence>
<evidence type="ECO:0000259" key="12">
    <source>
        <dbReference type="Pfam" id="PF19283"/>
    </source>
</evidence>
<dbReference type="Pfam" id="PF19283">
    <property type="entry name" value="APEH_N"/>
    <property type="match status" value="1"/>
</dbReference>
<comment type="similarity">
    <text evidence="3 10">Belongs to the peptidase S9A family.</text>
</comment>
<keyword evidence="8" id="KW-0007">Acetylation</keyword>
<dbReference type="InterPro" id="IPR002470">
    <property type="entry name" value="Peptidase_S9A"/>
</dbReference>
<dbReference type="PROSITE" id="PS00708">
    <property type="entry name" value="PRO_ENDOPEP_SER"/>
    <property type="match status" value="1"/>
</dbReference>
<dbReference type="InterPro" id="IPR045550">
    <property type="entry name" value="AARE_N"/>
</dbReference>
<keyword evidence="6" id="KW-0963">Cytoplasm</keyword>
<feature type="domain" description="Peptidase S9 prolyl oligopeptidase catalytic" evidence="11">
    <location>
        <begin position="674"/>
        <end position="877"/>
    </location>
</feature>
<evidence type="ECO:0000256" key="3">
    <source>
        <dbReference type="ARBA" id="ARBA00005228"/>
    </source>
</evidence>
<dbReference type="GO" id="GO:0004252">
    <property type="term" value="F:serine-type endopeptidase activity"/>
    <property type="evidence" value="ECO:0007669"/>
    <property type="project" value="UniProtKB-UniRule"/>
</dbReference>
<dbReference type="GO" id="GO:0005737">
    <property type="term" value="C:cytoplasm"/>
    <property type="evidence" value="ECO:0007669"/>
    <property type="project" value="UniProtKB-SubCell"/>
</dbReference>
<organism evidence="13 14">
    <name type="scientific">Seminavis robusta</name>
    <dbReference type="NCBI Taxonomy" id="568900"/>
    <lineage>
        <taxon>Eukaryota</taxon>
        <taxon>Sar</taxon>
        <taxon>Stramenopiles</taxon>
        <taxon>Ochrophyta</taxon>
        <taxon>Bacillariophyta</taxon>
        <taxon>Bacillariophyceae</taxon>
        <taxon>Bacillariophycidae</taxon>
        <taxon>Naviculales</taxon>
        <taxon>Naviculaceae</taxon>
        <taxon>Seminavis</taxon>
    </lineage>
</organism>
<dbReference type="EC" id="3.4.21.-" evidence="10"/>
<comment type="similarity">
    <text evidence="4">Belongs to the peptidase S9C family.</text>
</comment>
<comment type="subcellular location">
    <subcellularLocation>
        <location evidence="2">Cytoplasm</location>
    </subcellularLocation>
</comment>
<dbReference type="InterPro" id="IPR011042">
    <property type="entry name" value="6-blade_b-propeller_TolB-like"/>
</dbReference>
<evidence type="ECO:0000256" key="7">
    <source>
        <dbReference type="ARBA" id="ARBA00022801"/>
    </source>
</evidence>
<proteinExistence type="inferred from homology"/>
<keyword evidence="14" id="KW-1185">Reference proteome</keyword>
<gene>
    <name evidence="13" type="ORF">SEMRO_809_G205520.1</name>
</gene>
<dbReference type="PRINTS" id="PR00862">
    <property type="entry name" value="PROLIGOPTASE"/>
</dbReference>
<dbReference type="InterPro" id="IPR002471">
    <property type="entry name" value="Pept_S9_AS"/>
</dbReference>
<reference evidence="13" key="1">
    <citation type="submission" date="2020-06" db="EMBL/GenBank/DDBJ databases">
        <authorList>
            <consortium name="Plant Systems Biology data submission"/>
        </authorList>
    </citation>
    <scope>NUCLEOTIDE SEQUENCE</scope>
    <source>
        <strain evidence="13">D6</strain>
    </source>
</reference>
<dbReference type="InterPro" id="IPR029058">
    <property type="entry name" value="AB_hydrolase_fold"/>
</dbReference>
<dbReference type="SUPFAM" id="SSF53474">
    <property type="entry name" value="alpha/beta-Hydrolases"/>
    <property type="match status" value="1"/>
</dbReference>
<sequence length="878" mass="95991">MIWNRASKITSSGNITRRSLLVFLSHSVGCSCFSVPSAIAFAAARRPVPIFASRLYSSSSSNIMDSSSILQETADYNNCVSASVNVGNARVVEEDGGQMWLSLTRSVEDIDNDKTRSYEYTLPIIVTDDSNTKQPVFHNMPPTEVSSNIQAKIYSHQSCKLAILRADDNSNGNDGKTVPRQVFEIWLTTASSPSLVRRIPLPTNKLHGKVIVDSDTFGRPSWSPNDDKVLVYAAERKKPETVSFFDYQQPNQKTGDNDNNPIPGGQHTLGVGKSETWGEQLWKNEPLLDLFLLHTETGRVAKVTNVPGMDDNADSSLGSYTLGQVVFAPDGKSIVYTGWDAGGGQGMPKRLGLIYCIQRHSKLYASSISNLLEHISRQPTTDKDEDVVTDTDYVCLTPNNRMARSPRMSPEGKLVFLASKEGFDTHFGHLALHRMEWKNGAIDVSSEAVLVKQHWSIREQTEGSEGIVEQISFPGLALVGQLPEKCFVSQDTMVTNTIWGSSEQMVRINVNDGTTRLVRACIDGSDKWSKGLTSQRILCTTSSGGIVLKESTLNNPGVIAYIPPDELSKPNIVDEGAAATSVASLAPLSASTCAPVSATTDPVSDFTYQILNLEREGDDGTKWNAPIQSILVLPKQEEGAAKPPLICLPHGGPHSVSTTDYLPTWPFLCGLSKYALLLVNYRGSVGFGQSAVEDLPSRCSDLDVKDVVHAVKHVAESGLVDPARLGICGGSHGGFLTGHCIGQYPDLFKAACTRNPVTNIASMMSATDIPDWCVVEACGIGKYDWNRFTGASAEQLSEMYQKSPIFHSQKVKVPTLIALGMQDLRVPPFQGLEFYHILRSNGVKTKLLQYDDCDHPIGAVCSKADHWINIKRWFDEHM</sequence>
<comment type="caution">
    <text evidence="13">The sequence shown here is derived from an EMBL/GenBank/DDBJ whole genome shotgun (WGS) entry which is preliminary data.</text>
</comment>
<evidence type="ECO:0000256" key="8">
    <source>
        <dbReference type="ARBA" id="ARBA00022990"/>
    </source>
</evidence>
<comment type="catalytic activity">
    <reaction evidence="1">
        <text>Cleavage of an N-acetyl or N-formyl amino acid from the N-terminus of a polypeptide.</text>
        <dbReference type="EC" id="3.4.19.1"/>
    </reaction>
</comment>
<dbReference type="PANTHER" id="PTHR42776:SF4">
    <property type="entry name" value="ACYLAMINO-ACID-RELEASING ENZYME"/>
    <property type="match status" value="1"/>
</dbReference>
<evidence type="ECO:0000313" key="14">
    <source>
        <dbReference type="Proteomes" id="UP001153069"/>
    </source>
</evidence>
<dbReference type="EMBL" id="CAICTM010000808">
    <property type="protein sequence ID" value="CAB9516814.1"/>
    <property type="molecule type" value="Genomic_DNA"/>
</dbReference>
<keyword evidence="10" id="KW-0645">Protease</keyword>
<evidence type="ECO:0000256" key="5">
    <source>
        <dbReference type="ARBA" id="ARBA00011881"/>
    </source>
</evidence>
<dbReference type="Gene3D" id="3.40.50.1820">
    <property type="entry name" value="alpha/beta hydrolase"/>
    <property type="match status" value="1"/>
</dbReference>
<name>A0A9N8EE60_9STRA</name>
<dbReference type="SUPFAM" id="SSF82171">
    <property type="entry name" value="DPP6 N-terminal domain-like"/>
    <property type="match status" value="1"/>
</dbReference>
<dbReference type="GO" id="GO:0006508">
    <property type="term" value="P:proteolysis"/>
    <property type="evidence" value="ECO:0007669"/>
    <property type="project" value="UniProtKB-KW"/>
</dbReference>
<feature type="domain" description="Acylamino-acid-releasing enzyme N-terminal" evidence="12">
    <location>
        <begin position="100"/>
        <end position="543"/>
    </location>
</feature>
<dbReference type="OrthoDB" id="416344at2759"/>
<dbReference type="InterPro" id="IPR001375">
    <property type="entry name" value="Peptidase_S9_cat"/>
</dbReference>
<dbReference type="AlphaFoldDB" id="A0A9N8EE60"/>
<dbReference type="GO" id="GO:0008242">
    <property type="term" value="F:omega peptidase activity"/>
    <property type="evidence" value="ECO:0007669"/>
    <property type="project" value="UniProtKB-EC"/>
</dbReference>
<dbReference type="PROSITE" id="PS51257">
    <property type="entry name" value="PROKAR_LIPOPROTEIN"/>
    <property type="match status" value="1"/>
</dbReference>
<evidence type="ECO:0000256" key="6">
    <source>
        <dbReference type="ARBA" id="ARBA00022490"/>
    </source>
</evidence>
<evidence type="ECO:0000256" key="2">
    <source>
        <dbReference type="ARBA" id="ARBA00004496"/>
    </source>
</evidence>
<comment type="subunit">
    <text evidence="5">Homotetramer.</text>
</comment>
<dbReference type="Gene3D" id="2.120.10.30">
    <property type="entry name" value="TolB, C-terminal domain"/>
    <property type="match status" value="1"/>
</dbReference>
<evidence type="ECO:0000256" key="9">
    <source>
        <dbReference type="ARBA" id="ARBA00045885"/>
    </source>
</evidence>
<keyword evidence="7 10" id="KW-0378">Hydrolase</keyword>
<evidence type="ECO:0000256" key="1">
    <source>
        <dbReference type="ARBA" id="ARBA00000721"/>
    </source>
</evidence>
<evidence type="ECO:0000313" key="13">
    <source>
        <dbReference type="EMBL" id="CAB9516814.1"/>
    </source>
</evidence>
<evidence type="ECO:0000256" key="10">
    <source>
        <dbReference type="RuleBase" id="RU368024"/>
    </source>
</evidence>
<protein>
    <recommendedName>
        <fullName evidence="10">Prolyl endopeptidase</fullName>
        <ecNumber evidence="10">3.4.21.-</ecNumber>
    </recommendedName>
</protein>